<dbReference type="AlphaFoldDB" id="A0A8C6VIG5"/>
<dbReference type="PANTHER" id="PTHR24231:SF14">
    <property type="entry name" value="SUCCINATE RECEPTOR 1"/>
    <property type="match status" value="1"/>
</dbReference>
<feature type="transmembrane region" description="Helical" evidence="10">
    <location>
        <begin position="81"/>
        <end position="101"/>
    </location>
</feature>
<keyword evidence="5 9" id="KW-0297">G-protein coupled receptor</keyword>
<evidence type="ECO:0000256" key="9">
    <source>
        <dbReference type="RuleBase" id="RU000688"/>
    </source>
</evidence>
<gene>
    <name evidence="12" type="primary">SUCNR1</name>
</gene>
<reference evidence="12" key="2">
    <citation type="submission" date="2025-09" db="UniProtKB">
        <authorList>
            <consortium name="Ensembl"/>
        </authorList>
    </citation>
    <scope>IDENTIFICATION</scope>
</reference>
<keyword evidence="13" id="KW-1185">Reference proteome</keyword>
<keyword evidence="4 10" id="KW-1133">Transmembrane helix</keyword>
<dbReference type="Ensembl" id="ENSNNAT00000004773.1">
    <property type="protein sequence ID" value="ENSNNAP00000004562.1"/>
    <property type="gene ID" value="ENSNNAG00000003061.1"/>
</dbReference>
<dbReference type="PROSITE" id="PS50262">
    <property type="entry name" value="G_PROTEIN_RECEP_F1_2"/>
    <property type="match status" value="1"/>
</dbReference>
<dbReference type="GO" id="GO:0051592">
    <property type="term" value="P:response to calcium ion"/>
    <property type="evidence" value="ECO:0007669"/>
    <property type="project" value="Ensembl"/>
</dbReference>
<accession>A0A8C6VIG5</accession>
<keyword evidence="3 9" id="KW-0812">Transmembrane</keyword>
<dbReference type="GO" id="GO:0042593">
    <property type="term" value="P:glucose homeostasis"/>
    <property type="evidence" value="ECO:0007669"/>
    <property type="project" value="Ensembl"/>
</dbReference>
<dbReference type="PRINTS" id="PR00237">
    <property type="entry name" value="GPCRRHODOPSN"/>
</dbReference>
<sequence>MSENLYRIIKINIYIFKKSLFTSILYFQDTNGTRECMKLPHHLEKYYLTTMYSLEFIFGFIGNVVVGLGSLFYWKTWKSGNIYLINLILSDLSFLCTLPWLVSTYSKGTDDNTWCQFNRTILYFNLYTSILFLTFISIDRYLLIKHPFRNHFLQKRATAIVFSVAIWIWIILELSPIYYFITSHKNSNSSKCLDYGSSGDALHSLIYSLILTVTGFIIPLCIMWVFYIKTHALLINHSLQFTTALPLEKPLVLIIMAVSIFSLLFAPYHIMRNVRIASRVSLLWNPSTCTENLIKAVYTITRPIAFLNSVINPIFYFLMGDQFRETLVINVRHFLKRILPFLCGASATSFFRKT</sequence>
<comment type="similarity">
    <text evidence="9">Belongs to the G-protein coupled receptor 1 family.</text>
</comment>
<organism evidence="12 13">
    <name type="scientific">Naja naja</name>
    <name type="common">Indian cobra</name>
    <dbReference type="NCBI Taxonomy" id="35670"/>
    <lineage>
        <taxon>Eukaryota</taxon>
        <taxon>Metazoa</taxon>
        <taxon>Chordata</taxon>
        <taxon>Craniata</taxon>
        <taxon>Vertebrata</taxon>
        <taxon>Euteleostomi</taxon>
        <taxon>Lepidosauria</taxon>
        <taxon>Squamata</taxon>
        <taxon>Bifurcata</taxon>
        <taxon>Unidentata</taxon>
        <taxon>Episquamata</taxon>
        <taxon>Toxicofera</taxon>
        <taxon>Serpentes</taxon>
        <taxon>Colubroidea</taxon>
        <taxon>Elapidae</taxon>
        <taxon>Elapinae</taxon>
        <taxon>Naja</taxon>
    </lineage>
</organism>
<keyword evidence="7 9" id="KW-0675">Receptor</keyword>
<dbReference type="PROSITE" id="PS00237">
    <property type="entry name" value="G_PROTEIN_RECEP_F1_1"/>
    <property type="match status" value="1"/>
</dbReference>
<dbReference type="GO" id="GO:0060177">
    <property type="term" value="P:regulation of angiotensin metabolic process"/>
    <property type="evidence" value="ECO:0007669"/>
    <property type="project" value="Ensembl"/>
</dbReference>
<keyword evidence="6 10" id="KW-0472">Membrane</keyword>
<dbReference type="Gene3D" id="1.20.1070.10">
    <property type="entry name" value="Rhodopsin 7-helix transmembrane proteins"/>
    <property type="match status" value="1"/>
</dbReference>
<feature type="transmembrane region" description="Helical" evidence="10">
    <location>
        <begin position="205"/>
        <end position="229"/>
    </location>
</feature>
<dbReference type="GO" id="GO:0005886">
    <property type="term" value="C:plasma membrane"/>
    <property type="evidence" value="ECO:0007669"/>
    <property type="project" value="UniProtKB-SubCell"/>
</dbReference>
<evidence type="ECO:0000259" key="11">
    <source>
        <dbReference type="PROSITE" id="PS50262"/>
    </source>
</evidence>
<evidence type="ECO:0000256" key="5">
    <source>
        <dbReference type="ARBA" id="ARBA00023040"/>
    </source>
</evidence>
<evidence type="ECO:0000256" key="2">
    <source>
        <dbReference type="ARBA" id="ARBA00022475"/>
    </source>
</evidence>
<dbReference type="GO" id="GO:0002281">
    <property type="term" value="P:macrophage activation involved in immune response"/>
    <property type="evidence" value="ECO:0007669"/>
    <property type="project" value="Ensembl"/>
</dbReference>
<dbReference type="GO" id="GO:0097009">
    <property type="term" value="P:energy homeostasis"/>
    <property type="evidence" value="ECO:0007669"/>
    <property type="project" value="Ensembl"/>
</dbReference>
<protein>
    <submittedName>
        <fullName evidence="12">Succinate receptor 1</fullName>
    </submittedName>
</protein>
<feature type="transmembrane region" description="Helical" evidence="10">
    <location>
        <begin position="56"/>
        <end position="74"/>
    </location>
</feature>
<reference evidence="12" key="1">
    <citation type="submission" date="2025-08" db="UniProtKB">
        <authorList>
            <consortium name="Ensembl"/>
        </authorList>
    </citation>
    <scope>IDENTIFICATION</scope>
</reference>
<dbReference type="Proteomes" id="UP000694559">
    <property type="component" value="Unplaced"/>
</dbReference>
<dbReference type="PANTHER" id="PTHR24231">
    <property type="entry name" value="PURINOCEPTOR-RELATED G-PROTEIN COUPLED RECEPTOR"/>
    <property type="match status" value="1"/>
</dbReference>
<keyword evidence="8 9" id="KW-0807">Transducer</keyword>
<evidence type="ECO:0000256" key="10">
    <source>
        <dbReference type="SAM" id="Phobius"/>
    </source>
</evidence>
<dbReference type="SUPFAM" id="SSF81321">
    <property type="entry name" value="Family A G protein-coupled receptor-like"/>
    <property type="match status" value="1"/>
</dbReference>
<feature type="domain" description="G-protein coupled receptors family 1 profile" evidence="11">
    <location>
        <begin position="62"/>
        <end position="316"/>
    </location>
</feature>
<evidence type="ECO:0000256" key="7">
    <source>
        <dbReference type="ARBA" id="ARBA00023170"/>
    </source>
</evidence>
<evidence type="ECO:0000256" key="8">
    <source>
        <dbReference type="ARBA" id="ARBA00023224"/>
    </source>
</evidence>
<keyword evidence="2" id="KW-1003">Cell membrane</keyword>
<feature type="transmembrane region" description="Helical" evidence="10">
    <location>
        <begin position="121"/>
        <end position="138"/>
    </location>
</feature>
<dbReference type="Pfam" id="PF00001">
    <property type="entry name" value="7tm_1"/>
    <property type="match status" value="1"/>
</dbReference>
<evidence type="ECO:0000313" key="13">
    <source>
        <dbReference type="Proteomes" id="UP000694559"/>
    </source>
</evidence>
<proteinExistence type="inferred from homology"/>
<dbReference type="GO" id="GO:0002001">
    <property type="term" value="P:renin secretion into blood stream"/>
    <property type="evidence" value="ECO:0007669"/>
    <property type="project" value="Ensembl"/>
</dbReference>
<name>A0A8C6VIG5_NAJNA</name>
<feature type="transmembrane region" description="Helical" evidence="10">
    <location>
        <begin position="250"/>
        <end position="271"/>
    </location>
</feature>
<evidence type="ECO:0000256" key="4">
    <source>
        <dbReference type="ARBA" id="ARBA00022989"/>
    </source>
</evidence>
<evidence type="ECO:0000256" key="3">
    <source>
        <dbReference type="ARBA" id="ARBA00022692"/>
    </source>
</evidence>
<evidence type="ECO:0000256" key="6">
    <source>
        <dbReference type="ARBA" id="ARBA00023136"/>
    </source>
</evidence>
<evidence type="ECO:0000256" key="1">
    <source>
        <dbReference type="ARBA" id="ARBA00004651"/>
    </source>
</evidence>
<evidence type="ECO:0000313" key="12">
    <source>
        <dbReference type="Ensembl" id="ENSNNAP00000004562.1"/>
    </source>
</evidence>
<dbReference type="GO" id="GO:0004930">
    <property type="term" value="F:G protein-coupled receptor activity"/>
    <property type="evidence" value="ECO:0007669"/>
    <property type="project" value="UniProtKB-KW"/>
</dbReference>
<dbReference type="OMA" id="YYKIALF"/>
<dbReference type="GO" id="GO:0050921">
    <property type="term" value="P:positive regulation of chemotaxis"/>
    <property type="evidence" value="ECO:0007669"/>
    <property type="project" value="Ensembl"/>
</dbReference>
<feature type="transmembrane region" description="Helical" evidence="10">
    <location>
        <begin position="159"/>
        <end position="181"/>
    </location>
</feature>
<comment type="subcellular location">
    <subcellularLocation>
        <location evidence="1">Cell membrane</location>
        <topology evidence="1">Multi-pass membrane protein</topology>
    </subcellularLocation>
</comment>
<dbReference type="InterPro" id="IPR000276">
    <property type="entry name" value="GPCR_Rhodpsn"/>
</dbReference>
<dbReference type="OrthoDB" id="9927220at2759"/>
<dbReference type="GO" id="GO:0050729">
    <property type="term" value="P:positive regulation of inflammatory response"/>
    <property type="evidence" value="ECO:0007669"/>
    <property type="project" value="Ensembl"/>
</dbReference>
<dbReference type="GeneTree" id="ENSGT01150000287001"/>
<dbReference type="InterPro" id="IPR017452">
    <property type="entry name" value="GPCR_Rhodpsn_7TM"/>
</dbReference>